<dbReference type="RefSeq" id="WP_096580629.1">
    <property type="nucleotide sequence ID" value="NZ_CAWNJS010000001.1"/>
</dbReference>
<keyword evidence="2" id="KW-0812">Transmembrane</keyword>
<evidence type="ECO:0000256" key="1">
    <source>
        <dbReference type="SAM" id="Coils"/>
    </source>
</evidence>
<evidence type="ECO:0000313" key="3">
    <source>
        <dbReference type="EMBL" id="BAZ01205.1"/>
    </source>
</evidence>
<dbReference type="AlphaFoldDB" id="A0A1Z4N680"/>
<gene>
    <name evidence="3" type="ORF">NIES37_52040</name>
</gene>
<dbReference type="EMBL" id="AP018248">
    <property type="protein sequence ID" value="BAZ01205.1"/>
    <property type="molecule type" value="Genomic_DNA"/>
</dbReference>
<organism evidence="3 4">
    <name type="scientific">Tolypothrix tenuis PCC 7101</name>
    <dbReference type="NCBI Taxonomy" id="231146"/>
    <lineage>
        <taxon>Bacteria</taxon>
        <taxon>Bacillati</taxon>
        <taxon>Cyanobacteriota</taxon>
        <taxon>Cyanophyceae</taxon>
        <taxon>Nostocales</taxon>
        <taxon>Tolypothrichaceae</taxon>
        <taxon>Tolypothrix</taxon>
    </lineage>
</organism>
<name>A0A1Z4N680_9CYAN</name>
<dbReference type="Proteomes" id="UP000218785">
    <property type="component" value="Chromosome"/>
</dbReference>
<accession>A0A1Z4N680</accession>
<keyword evidence="4" id="KW-1185">Reference proteome</keyword>
<evidence type="ECO:0000256" key="2">
    <source>
        <dbReference type="SAM" id="Phobius"/>
    </source>
</evidence>
<evidence type="ECO:0000313" key="4">
    <source>
        <dbReference type="Proteomes" id="UP000218785"/>
    </source>
</evidence>
<feature type="transmembrane region" description="Helical" evidence="2">
    <location>
        <begin position="96"/>
        <end position="116"/>
    </location>
</feature>
<keyword evidence="1" id="KW-0175">Coiled coil</keyword>
<feature type="transmembrane region" description="Helical" evidence="2">
    <location>
        <begin position="1022"/>
        <end position="1050"/>
    </location>
</feature>
<protein>
    <submittedName>
        <fullName evidence="3">Uncharacterized protein</fullName>
    </submittedName>
</protein>
<reference evidence="3 4" key="1">
    <citation type="submission" date="2017-06" db="EMBL/GenBank/DDBJ databases">
        <title>Genome sequencing of cyanobaciteial culture collection at National Institute for Environmental Studies (NIES).</title>
        <authorList>
            <person name="Hirose Y."/>
            <person name="Shimura Y."/>
            <person name="Fujisawa T."/>
            <person name="Nakamura Y."/>
            <person name="Kawachi M."/>
        </authorList>
    </citation>
    <scope>NUCLEOTIDE SEQUENCE [LARGE SCALE GENOMIC DNA]</scope>
    <source>
        <strain evidence="3 4">NIES-37</strain>
    </source>
</reference>
<feature type="coiled-coil region" evidence="1">
    <location>
        <begin position="974"/>
        <end position="1012"/>
    </location>
</feature>
<keyword evidence="2" id="KW-1133">Transmembrane helix</keyword>
<feature type="transmembrane region" description="Helical" evidence="2">
    <location>
        <begin position="123"/>
        <end position="146"/>
    </location>
</feature>
<dbReference type="KEGG" id="ttq:NIES37_52040"/>
<feature type="coiled-coil region" evidence="1">
    <location>
        <begin position="582"/>
        <end position="620"/>
    </location>
</feature>
<sequence>MFQSFETMLRWGWLPLGITSTDSIPEVISPERVSLVFSSPKFLVAFLAGTLMALAFQLLLTNFSLAVGISSWDNDADDDDSSGSLGHSIRKVEAKVGLWALISASTALFIACFLAVKLSLIQSALFGAIIGVVIWSTFFSLVVWFGSSAIGSLIGSLASTLTTGLQTLTGTASAGIGANMAQRQMVSTAEEITAAVRRELTSGFDPDSIRNTLQSSLSSLQIPNLDLKDIRSQFDKILSDVDFGSIANSDVLRNVNRQTFVDLISSRTNLSAGDINKIADQLQAAWTQASSRKNPTEQVINLLKSATPEELNSEKLGERLQELVTVGVNGSGNGNGSNGVLKQAAQYGVGAAIPAVLDRVDFSNVDIGKITNQLQKLKDKVQDIDVEKITHELQSFTEKTTEQITEKLPTSNRNNIKADVEDYISNSFPWHFNRLTIKDEFQELIYDPQADPATTRRELEEINENYITSLLSRRDDLSEARIKEISQQLESIRQEVLATVQQSSTRDKWQDVRSQLENYLRSTGKEELKPENIERNFTEILQDPQVGFAELSDRFSQFDRDTFVQLLQQRQDIDDEQINNIIGQLESSRDSILNSARELQEQAQAKTAELRQRVEDYLRNTNKDELNPDGIKRDFRTLIEDPQAGFAALKERLSQFDRDTFVQLLSQRQDLSEDQVNQIIDQLEGVRDNILQAPQAVADKAKEQYEQTSTKIAEYLRNTNLEELNPEGIRKDLETLLSDPQQGAVALRDRLSHFDRDTLVQLLSQREGLSEEQVNRTIDQFQEAINSIVKAPRRLVNRTSQRVIDFEKTLENYLRHTNKEELNPDSIKRDLQLLLQDPRLGIGNLAERLSRFDRSTIVALLSQREDISEEEAKRIVDQILSISESLGKQYQQIQQKVQSVIDGVFGRIRNYLNSLDRPELNYESIQQDFAKVFDDPQAGFEALRDRLSHFDRDTLVALISSRSDISGEDANRIIDQIETARDRVLHQAERIQEETQKRIKAIQHQAKKQVEETKKTVASAAWWLFSTAFTSLVASAIAGVIAATGGLNFIG</sequence>
<proteinExistence type="predicted"/>
<feature type="transmembrane region" description="Helical" evidence="2">
    <location>
        <begin position="42"/>
        <end position="60"/>
    </location>
</feature>
<keyword evidence="2" id="KW-0472">Membrane</keyword>